<dbReference type="Proteomes" id="UP000254236">
    <property type="component" value="Chromosome"/>
</dbReference>
<evidence type="ECO:0008006" key="5">
    <source>
        <dbReference type="Google" id="ProtNLM"/>
    </source>
</evidence>
<proteinExistence type="predicted"/>
<evidence type="ECO:0000313" key="2">
    <source>
        <dbReference type="EMBL" id="RRR21940.1"/>
    </source>
</evidence>
<organism evidence="2 4">
    <name type="scientific">Brachybacterium saurashtrense</name>
    <dbReference type="NCBI Taxonomy" id="556288"/>
    <lineage>
        <taxon>Bacteria</taxon>
        <taxon>Bacillati</taxon>
        <taxon>Actinomycetota</taxon>
        <taxon>Actinomycetes</taxon>
        <taxon>Micrococcales</taxon>
        <taxon>Dermabacteraceae</taxon>
        <taxon>Brachybacterium</taxon>
    </lineage>
</organism>
<keyword evidence="3" id="KW-1185">Reference proteome</keyword>
<evidence type="ECO:0000313" key="3">
    <source>
        <dbReference type="Proteomes" id="UP000254236"/>
    </source>
</evidence>
<name>A0A345YN01_9MICO</name>
<dbReference type="EMBL" id="QSWH01000005">
    <property type="protein sequence ID" value="RRR21940.1"/>
    <property type="molecule type" value="Genomic_DNA"/>
</dbReference>
<sequence length="93" mass="9538">MVRQPLALLVGAGVEAGAVDEQAQGSGELLTRSRVVVVFGGEATVDVREPGADAVLVALQRLQIDGVGEVCGQQLVALVLESLTVLGQVGQFL</sequence>
<accession>A0A345YN01</accession>
<dbReference type="Proteomes" id="UP000282185">
    <property type="component" value="Unassembled WGS sequence"/>
</dbReference>
<evidence type="ECO:0000313" key="4">
    <source>
        <dbReference type="Proteomes" id="UP000282185"/>
    </source>
</evidence>
<evidence type="ECO:0000313" key="1">
    <source>
        <dbReference type="EMBL" id="AXK45303.1"/>
    </source>
</evidence>
<reference evidence="2 4" key="2">
    <citation type="submission" date="2018-08" db="EMBL/GenBank/DDBJ databases">
        <title>Brachybacterium saurashtrense DSM 23186.</title>
        <authorList>
            <person name="Li Y."/>
        </authorList>
    </citation>
    <scope>NUCLEOTIDE SEQUENCE [LARGE SCALE GENOMIC DNA]</scope>
    <source>
        <strain evidence="2 4">DSM 23186</strain>
    </source>
</reference>
<reference evidence="1 3" key="1">
    <citation type="submission" date="2018-07" db="EMBL/GenBank/DDBJ databases">
        <title>Brachybacterium saurashtrense DSM 23186 genome sequence.</title>
        <authorList>
            <person name="Guo L."/>
        </authorList>
    </citation>
    <scope>NUCLEOTIDE SEQUENCE [LARGE SCALE GENOMIC DNA]</scope>
    <source>
        <strain evidence="1 3">DSM 23186</strain>
    </source>
</reference>
<dbReference type="RefSeq" id="WP_115413055.1">
    <property type="nucleotide sequence ID" value="NZ_CP031356.1"/>
</dbReference>
<gene>
    <name evidence="1" type="ORF">DWV08_06510</name>
    <name evidence="2" type="ORF">DXU92_11560</name>
</gene>
<dbReference type="AlphaFoldDB" id="A0A345YN01"/>
<dbReference type="EMBL" id="CP031356">
    <property type="protein sequence ID" value="AXK45303.1"/>
    <property type="molecule type" value="Genomic_DNA"/>
</dbReference>
<dbReference type="KEGG" id="bsau:DWV08_06510"/>
<protein>
    <recommendedName>
        <fullName evidence="5">Secreted protein</fullName>
    </recommendedName>
</protein>